<dbReference type="AlphaFoldDB" id="A0AAD5PKI1"/>
<dbReference type="EMBL" id="JAIXMP010000003">
    <property type="protein sequence ID" value="KAI9275648.1"/>
    <property type="molecule type" value="Genomic_DNA"/>
</dbReference>
<organism evidence="4 5">
    <name type="scientific">Phascolomyces articulosus</name>
    <dbReference type="NCBI Taxonomy" id="60185"/>
    <lineage>
        <taxon>Eukaryota</taxon>
        <taxon>Fungi</taxon>
        <taxon>Fungi incertae sedis</taxon>
        <taxon>Mucoromycota</taxon>
        <taxon>Mucoromycotina</taxon>
        <taxon>Mucoromycetes</taxon>
        <taxon>Mucorales</taxon>
        <taxon>Lichtheimiaceae</taxon>
        <taxon>Phascolomyces</taxon>
    </lineage>
</organism>
<reference evidence="4" key="2">
    <citation type="submission" date="2023-02" db="EMBL/GenBank/DDBJ databases">
        <authorList>
            <consortium name="DOE Joint Genome Institute"/>
            <person name="Mondo S.J."/>
            <person name="Chang Y."/>
            <person name="Wang Y."/>
            <person name="Ahrendt S."/>
            <person name="Andreopoulos W."/>
            <person name="Barry K."/>
            <person name="Beard J."/>
            <person name="Benny G.L."/>
            <person name="Blankenship S."/>
            <person name="Bonito G."/>
            <person name="Cuomo C."/>
            <person name="Desiro A."/>
            <person name="Gervers K.A."/>
            <person name="Hundley H."/>
            <person name="Kuo A."/>
            <person name="LaButti K."/>
            <person name="Lang B.F."/>
            <person name="Lipzen A."/>
            <person name="O'Donnell K."/>
            <person name="Pangilinan J."/>
            <person name="Reynolds N."/>
            <person name="Sandor L."/>
            <person name="Smith M.W."/>
            <person name="Tsang A."/>
            <person name="Grigoriev I.V."/>
            <person name="Stajich J.E."/>
            <person name="Spatafora J.W."/>
        </authorList>
    </citation>
    <scope>NUCLEOTIDE SEQUENCE</scope>
    <source>
        <strain evidence="4">RSA 2281</strain>
    </source>
</reference>
<dbReference type="PROSITE" id="PS50082">
    <property type="entry name" value="WD_REPEATS_2"/>
    <property type="match status" value="1"/>
</dbReference>
<evidence type="ECO:0000256" key="1">
    <source>
        <dbReference type="ARBA" id="ARBA00022574"/>
    </source>
</evidence>
<dbReference type="SUPFAM" id="SSF50978">
    <property type="entry name" value="WD40 repeat-like"/>
    <property type="match status" value="1"/>
</dbReference>
<keyword evidence="5" id="KW-1185">Reference proteome</keyword>
<evidence type="ECO:0000313" key="5">
    <source>
        <dbReference type="Proteomes" id="UP001209540"/>
    </source>
</evidence>
<dbReference type="Gene3D" id="2.130.10.10">
    <property type="entry name" value="YVTN repeat-like/Quinoprotein amine dehydrogenase"/>
    <property type="match status" value="1"/>
</dbReference>
<dbReference type="InterPro" id="IPR036322">
    <property type="entry name" value="WD40_repeat_dom_sf"/>
</dbReference>
<sequence length="206" mass="23391">MESSPVVRYSHYAPVLSDVSKAMSDDARLYDLGSEQSTQVAEHTQPIKAVNVISELGNQTLIIASSCLEVQPSNQIVVAATSEKDISVFDLRNLGVVDFKERSSRLKWQIQVVRCFLDSNCYTITSIEGHVNISYTDKKESIYEIQRKCFTFNYHRDKIKDVFAVNDISFHPWGTFFSACGSDGTISFWDKDSRHYPKATDLVWKT</sequence>
<evidence type="ECO:0000256" key="2">
    <source>
        <dbReference type="ARBA" id="ARBA00022737"/>
    </source>
</evidence>
<dbReference type="Pfam" id="PF00400">
    <property type="entry name" value="WD40"/>
    <property type="match status" value="1"/>
</dbReference>
<dbReference type="SMART" id="SM00320">
    <property type="entry name" value="WD40"/>
    <property type="match status" value="2"/>
</dbReference>
<accession>A0AAD5PKI1</accession>
<reference evidence="4" key="1">
    <citation type="journal article" date="2022" name="IScience">
        <title>Evolution of zygomycete secretomes and the origins of terrestrial fungal ecologies.</title>
        <authorList>
            <person name="Chang Y."/>
            <person name="Wang Y."/>
            <person name="Mondo S."/>
            <person name="Ahrendt S."/>
            <person name="Andreopoulos W."/>
            <person name="Barry K."/>
            <person name="Beard J."/>
            <person name="Benny G.L."/>
            <person name="Blankenship S."/>
            <person name="Bonito G."/>
            <person name="Cuomo C."/>
            <person name="Desiro A."/>
            <person name="Gervers K.A."/>
            <person name="Hundley H."/>
            <person name="Kuo A."/>
            <person name="LaButti K."/>
            <person name="Lang B.F."/>
            <person name="Lipzen A."/>
            <person name="O'Donnell K."/>
            <person name="Pangilinan J."/>
            <person name="Reynolds N."/>
            <person name="Sandor L."/>
            <person name="Smith M.E."/>
            <person name="Tsang A."/>
            <person name="Grigoriev I.V."/>
            <person name="Stajich J.E."/>
            <person name="Spatafora J.W."/>
        </authorList>
    </citation>
    <scope>NUCLEOTIDE SEQUENCE</scope>
    <source>
        <strain evidence="4">RSA 2281</strain>
    </source>
</reference>
<dbReference type="InterPro" id="IPR015943">
    <property type="entry name" value="WD40/YVTN_repeat-like_dom_sf"/>
</dbReference>
<name>A0AAD5PKI1_9FUNG</name>
<feature type="repeat" description="WD" evidence="3">
    <location>
        <begin position="165"/>
        <end position="190"/>
    </location>
</feature>
<gene>
    <name evidence="4" type="ORF">BDA99DRAFT_555426</name>
</gene>
<dbReference type="InterPro" id="IPR001680">
    <property type="entry name" value="WD40_rpt"/>
</dbReference>
<keyword evidence="2" id="KW-0677">Repeat</keyword>
<keyword evidence="1 3" id="KW-0853">WD repeat</keyword>
<evidence type="ECO:0000256" key="3">
    <source>
        <dbReference type="PROSITE-ProRule" id="PRU00221"/>
    </source>
</evidence>
<evidence type="ECO:0000313" key="4">
    <source>
        <dbReference type="EMBL" id="KAI9275648.1"/>
    </source>
</evidence>
<proteinExistence type="predicted"/>
<protein>
    <submittedName>
        <fullName evidence="4">Uncharacterized protein</fullName>
    </submittedName>
</protein>
<dbReference type="Proteomes" id="UP001209540">
    <property type="component" value="Unassembled WGS sequence"/>
</dbReference>
<dbReference type="PANTHER" id="PTHR10971">
    <property type="entry name" value="MRNA EXPORT FACTOR AND BUB3"/>
    <property type="match status" value="1"/>
</dbReference>
<comment type="caution">
    <text evidence="4">The sequence shown here is derived from an EMBL/GenBank/DDBJ whole genome shotgun (WGS) entry which is preliminary data.</text>
</comment>